<gene>
    <name evidence="1" type="primary">Phf12</name>
    <name evidence="1" type="ORF">CEXT_14421</name>
</gene>
<evidence type="ECO:0000313" key="1">
    <source>
        <dbReference type="EMBL" id="GIX93351.1"/>
    </source>
</evidence>
<protein>
    <submittedName>
        <fullName evidence="1">PHD finger protein 12</fullName>
    </submittedName>
</protein>
<proteinExistence type="predicted"/>
<name>A0AAV4PB09_CAEEX</name>
<evidence type="ECO:0000313" key="2">
    <source>
        <dbReference type="Proteomes" id="UP001054945"/>
    </source>
</evidence>
<dbReference type="Gene3D" id="6.10.20.60">
    <property type="entry name" value="PHD finger protein 12"/>
    <property type="match status" value="1"/>
</dbReference>
<dbReference type="EMBL" id="BPLR01004238">
    <property type="protein sequence ID" value="GIX93351.1"/>
    <property type="molecule type" value="Genomic_DNA"/>
</dbReference>
<keyword evidence="2" id="KW-1185">Reference proteome</keyword>
<dbReference type="AlphaFoldDB" id="A0AAV4PB09"/>
<accession>A0AAV4PB09</accession>
<dbReference type="InterPro" id="IPR038098">
    <property type="entry name" value="PHF12_MRG-bd_sf"/>
</dbReference>
<dbReference type="Proteomes" id="UP001054945">
    <property type="component" value="Unassembled WGS sequence"/>
</dbReference>
<organism evidence="1 2">
    <name type="scientific">Caerostris extrusa</name>
    <name type="common">Bark spider</name>
    <name type="synonym">Caerostris bankana</name>
    <dbReference type="NCBI Taxonomy" id="172846"/>
    <lineage>
        <taxon>Eukaryota</taxon>
        <taxon>Metazoa</taxon>
        <taxon>Ecdysozoa</taxon>
        <taxon>Arthropoda</taxon>
        <taxon>Chelicerata</taxon>
        <taxon>Arachnida</taxon>
        <taxon>Araneae</taxon>
        <taxon>Araneomorphae</taxon>
        <taxon>Entelegynae</taxon>
        <taxon>Araneoidea</taxon>
        <taxon>Araneidae</taxon>
        <taxon>Caerostris</taxon>
    </lineage>
</organism>
<sequence length="184" mass="20522">MHRRLGRSVNHDSCDGCKEGGDLICCDLIRLCQKRDLPSGDWLCHRCITTSEVEECVPSSDPVVCAMEEDPVNESEPLLWHPTIISEVDESLSVHFFKSLMGQQTVKNPAQYQVPDELAFATQFPGSSKKAGQGIISTSDDMVRNQIQELCIYLPSFVINVKRVATKLLLFNVITVPCCFMQTA</sequence>
<comment type="caution">
    <text evidence="1">The sequence shown here is derived from an EMBL/GenBank/DDBJ whole genome shotgun (WGS) entry which is preliminary data.</text>
</comment>
<reference evidence="1 2" key="1">
    <citation type="submission" date="2021-06" db="EMBL/GenBank/DDBJ databases">
        <title>Caerostris extrusa draft genome.</title>
        <authorList>
            <person name="Kono N."/>
            <person name="Arakawa K."/>
        </authorList>
    </citation>
    <scope>NUCLEOTIDE SEQUENCE [LARGE SCALE GENOMIC DNA]</scope>
</reference>